<feature type="transmembrane region" description="Helical" evidence="1">
    <location>
        <begin position="85"/>
        <end position="105"/>
    </location>
</feature>
<feature type="transmembrane region" description="Helical" evidence="1">
    <location>
        <begin position="60"/>
        <end position="78"/>
    </location>
</feature>
<dbReference type="Proteomes" id="UP000626982">
    <property type="component" value="Unassembled WGS sequence"/>
</dbReference>
<sequence>MAAPGGAAAPRSRAAGAARTAVRVLLGAFLLLAGIGHLTFAREEFQAQVPPWLPLDPDVVVVASGIVELALGLALLLAPRRVRPIVGIVVAAFFVAILPGNIAQWAEGRDGFGLDSDAARAIRLLFQPLLVVVALWSTGGWAAIRRRLRDRRR</sequence>
<evidence type="ECO:0000313" key="2">
    <source>
        <dbReference type="EMBL" id="GGN85741.1"/>
    </source>
</evidence>
<gene>
    <name evidence="2" type="ORF">GCM10010968_18840</name>
</gene>
<proteinExistence type="predicted"/>
<evidence type="ECO:0000313" key="3">
    <source>
        <dbReference type="Proteomes" id="UP000626982"/>
    </source>
</evidence>
<protein>
    <submittedName>
        <fullName evidence="2">Membrane protein</fullName>
    </submittedName>
</protein>
<evidence type="ECO:0000256" key="1">
    <source>
        <dbReference type="SAM" id="Phobius"/>
    </source>
</evidence>
<feature type="transmembrane region" description="Helical" evidence="1">
    <location>
        <begin position="125"/>
        <end position="144"/>
    </location>
</feature>
<organism evidence="2 3">
    <name type="scientific">Agrococcus terreus</name>
    <dbReference type="NCBI Taxonomy" id="574649"/>
    <lineage>
        <taxon>Bacteria</taxon>
        <taxon>Bacillati</taxon>
        <taxon>Actinomycetota</taxon>
        <taxon>Actinomycetes</taxon>
        <taxon>Micrococcales</taxon>
        <taxon>Microbacteriaceae</taxon>
        <taxon>Agrococcus</taxon>
    </lineage>
</organism>
<dbReference type="PANTHER" id="PTHR36974:SF1">
    <property type="entry name" value="DOXX FAMILY MEMBRANE PROTEIN"/>
    <property type="match status" value="1"/>
</dbReference>
<feature type="transmembrane region" description="Helical" evidence="1">
    <location>
        <begin position="21"/>
        <end position="40"/>
    </location>
</feature>
<name>A0ABQ2KLT8_9MICO</name>
<dbReference type="RefSeq" id="WP_188717901.1">
    <property type="nucleotide sequence ID" value="NZ_BAABBD010000005.1"/>
</dbReference>
<keyword evidence="3" id="KW-1185">Reference proteome</keyword>
<dbReference type="PANTHER" id="PTHR36974">
    <property type="entry name" value="MEMBRANE PROTEIN-RELATED"/>
    <property type="match status" value="1"/>
</dbReference>
<keyword evidence="1" id="KW-1133">Transmembrane helix</keyword>
<accession>A0ABQ2KLT8</accession>
<reference evidence="3" key="1">
    <citation type="journal article" date="2019" name="Int. J. Syst. Evol. Microbiol.">
        <title>The Global Catalogue of Microorganisms (GCM) 10K type strain sequencing project: providing services to taxonomists for standard genome sequencing and annotation.</title>
        <authorList>
            <consortium name="The Broad Institute Genomics Platform"/>
            <consortium name="The Broad Institute Genome Sequencing Center for Infectious Disease"/>
            <person name="Wu L."/>
            <person name="Ma J."/>
        </authorList>
    </citation>
    <scope>NUCLEOTIDE SEQUENCE [LARGE SCALE GENOMIC DNA]</scope>
    <source>
        <strain evidence="3">CGMCC 1.6960</strain>
    </source>
</reference>
<comment type="caution">
    <text evidence="2">The sequence shown here is derived from an EMBL/GenBank/DDBJ whole genome shotgun (WGS) entry which is preliminary data.</text>
</comment>
<keyword evidence="1" id="KW-0472">Membrane</keyword>
<dbReference type="EMBL" id="BMLM01000001">
    <property type="protein sequence ID" value="GGN85741.1"/>
    <property type="molecule type" value="Genomic_DNA"/>
</dbReference>
<keyword evidence="1" id="KW-0812">Transmembrane</keyword>